<evidence type="ECO:0000313" key="3">
    <source>
        <dbReference type="Proteomes" id="UP001153269"/>
    </source>
</evidence>
<feature type="region of interest" description="Disordered" evidence="1">
    <location>
        <begin position="22"/>
        <end position="53"/>
    </location>
</feature>
<comment type="caution">
    <text evidence="2">The sequence shown here is derived from an EMBL/GenBank/DDBJ whole genome shotgun (WGS) entry which is preliminary data.</text>
</comment>
<sequence length="342" mass="37586">MINLPLHHGIVILLPTRPSITAGPAGRQAQPGRTPRAGAAWRLRHAEPSSRAKQSSNYRRYKILIFNIFLGRMVTDRRSRWHCQCWRRHCHQAGEEEEPAGLTKFLDQASAGCGMEPTAERTTSEDDLLPSKFLPLVHRLSSGAGDHFKYLIVPEDGSRRENLSRAEETTAARDSNSREELKLFAPRLRLMVPSRPTITDQPDQFRQITDEEAGSRGTQALITWYSPPPTEASTATSQEHLSLPSSPLSPSSSPSPHPHLSLPHPHLSLPHPHLSLPILTSFSPSSPLSPPSSPPSPHPHLSPPILTSFSPILTYLSPPSSALSPPSSPLSAHPHLSLSFRV</sequence>
<feature type="compositionally biased region" description="Low complexity" evidence="1">
    <location>
        <begin position="240"/>
        <end position="267"/>
    </location>
</feature>
<dbReference type="Proteomes" id="UP001153269">
    <property type="component" value="Unassembled WGS sequence"/>
</dbReference>
<feature type="compositionally biased region" description="Pro residues" evidence="1">
    <location>
        <begin position="287"/>
        <end position="302"/>
    </location>
</feature>
<feature type="region of interest" description="Disordered" evidence="1">
    <location>
        <begin position="159"/>
        <end position="179"/>
    </location>
</feature>
<feature type="region of interest" description="Disordered" evidence="1">
    <location>
        <begin position="281"/>
        <end position="305"/>
    </location>
</feature>
<keyword evidence="3" id="KW-1185">Reference proteome</keyword>
<evidence type="ECO:0000256" key="1">
    <source>
        <dbReference type="SAM" id="MobiDB-lite"/>
    </source>
</evidence>
<evidence type="ECO:0000313" key="2">
    <source>
        <dbReference type="EMBL" id="CAB1422620.1"/>
    </source>
</evidence>
<feature type="region of interest" description="Disordered" evidence="1">
    <location>
        <begin position="223"/>
        <end position="267"/>
    </location>
</feature>
<proteinExistence type="predicted"/>
<protein>
    <submittedName>
        <fullName evidence="2">Uncharacterized protein</fullName>
    </submittedName>
</protein>
<gene>
    <name evidence="2" type="ORF">PLEPLA_LOCUS10537</name>
</gene>
<organism evidence="2 3">
    <name type="scientific">Pleuronectes platessa</name>
    <name type="common">European plaice</name>
    <dbReference type="NCBI Taxonomy" id="8262"/>
    <lineage>
        <taxon>Eukaryota</taxon>
        <taxon>Metazoa</taxon>
        <taxon>Chordata</taxon>
        <taxon>Craniata</taxon>
        <taxon>Vertebrata</taxon>
        <taxon>Euteleostomi</taxon>
        <taxon>Actinopterygii</taxon>
        <taxon>Neopterygii</taxon>
        <taxon>Teleostei</taxon>
        <taxon>Neoteleostei</taxon>
        <taxon>Acanthomorphata</taxon>
        <taxon>Carangaria</taxon>
        <taxon>Pleuronectiformes</taxon>
        <taxon>Pleuronectoidei</taxon>
        <taxon>Pleuronectidae</taxon>
        <taxon>Pleuronectes</taxon>
    </lineage>
</organism>
<accession>A0A9N7U171</accession>
<name>A0A9N7U171_PLEPL</name>
<reference evidence="2" key="1">
    <citation type="submission" date="2020-03" db="EMBL/GenBank/DDBJ databases">
        <authorList>
            <person name="Weist P."/>
        </authorList>
    </citation>
    <scope>NUCLEOTIDE SEQUENCE</scope>
</reference>
<dbReference type="EMBL" id="CADEAL010000598">
    <property type="protein sequence ID" value="CAB1422620.1"/>
    <property type="molecule type" value="Genomic_DNA"/>
</dbReference>
<dbReference type="AlphaFoldDB" id="A0A9N7U171"/>